<proteinExistence type="predicted"/>
<organism evidence="2 3">
    <name type="scientific">Plectosphaerella cucumerina</name>
    <dbReference type="NCBI Taxonomy" id="40658"/>
    <lineage>
        <taxon>Eukaryota</taxon>
        <taxon>Fungi</taxon>
        <taxon>Dikarya</taxon>
        <taxon>Ascomycota</taxon>
        <taxon>Pezizomycotina</taxon>
        <taxon>Sordariomycetes</taxon>
        <taxon>Hypocreomycetidae</taxon>
        <taxon>Glomerellales</taxon>
        <taxon>Plectosphaerellaceae</taxon>
        <taxon>Plectosphaerella</taxon>
    </lineage>
</organism>
<keyword evidence="1" id="KW-0472">Membrane</keyword>
<evidence type="ECO:0000313" key="2">
    <source>
        <dbReference type="EMBL" id="KAH7376451.1"/>
    </source>
</evidence>
<keyword evidence="1" id="KW-0812">Transmembrane</keyword>
<keyword evidence="1" id="KW-1133">Transmembrane helix</keyword>
<evidence type="ECO:0000313" key="3">
    <source>
        <dbReference type="Proteomes" id="UP000813385"/>
    </source>
</evidence>
<evidence type="ECO:0000256" key="1">
    <source>
        <dbReference type="SAM" id="Phobius"/>
    </source>
</evidence>
<dbReference type="Proteomes" id="UP000813385">
    <property type="component" value="Unassembled WGS sequence"/>
</dbReference>
<gene>
    <name evidence="2" type="ORF">B0T11DRAFT_272364</name>
</gene>
<feature type="transmembrane region" description="Helical" evidence="1">
    <location>
        <begin position="123"/>
        <end position="144"/>
    </location>
</feature>
<reference evidence="2" key="1">
    <citation type="journal article" date="2021" name="Nat. Commun.">
        <title>Genetic determinants of endophytism in the Arabidopsis root mycobiome.</title>
        <authorList>
            <person name="Mesny F."/>
            <person name="Miyauchi S."/>
            <person name="Thiergart T."/>
            <person name="Pickel B."/>
            <person name="Atanasova L."/>
            <person name="Karlsson M."/>
            <person name="Huettel B."/>
            <person name="Barry K.W."/>
            <person name="Haridas S."/>
            <person name="Chen C."/>
            <person name="Bauer D."/>
            <person name="Andreopoulos W."/>
            <person name="Pangilinan J."/>
            <person name="LaButti K."/>
            <person name="Riley R."/>
            <person name="Lipzen A."/>
            <person name="Clum A."/>
            <person name="Drula E."/>
            <person name="Henrissat B."/>
            <person name="Kohler A."/>
            <person name="Grigoriev I.V."/>
            <person name="Martin F.M."/>
            <person name="Hacquard S."/>
        </authorList>
    </citation>
    <scope>NUCLEOTIDE SEQUENCE</scope>
    <source>
        <strain evidence="2">MPI-CAGE-AT-0016</strain>
    </source>
</reference>
<protein>
    <submittedName>
        <fullName evidence="2">Uncharacterized protein</fullName>
    </submittedName>
</protein>
<keyword evidence="3" id="KW-1185">Reference proteome</keyword>
<dbReference type="AlphaFoldDB" id="A0A8K0TVY1"/>
<sequence>MNNIDSCQSPCAGPPEISALCPLSPAHRGREGHALHHCKHPSHLVSVSTGPRSLAWKHPSRIKSLSTSVCGVSVPGNWSSASLPSIRWAPRARTGVPTAGTNELWETTCAVQSKAQHGHWMEYAFLLMLFFFFSLPFFVVLPHVTPRDEDSKRHVVWPGRNRLSTTPCLAMRTTVPASEMQCSPIGSCVARSALLLL</sequence>
<dbReference type="EMBL" id="JAGPXD010000001">
    <property type="protein sequence ID" value="KAH7376451.1"/>
    <property type="molecule type" value="Genomic_DNA"/>
</dbReference>
<comment type="caution">
    <text evidence="2">The sequence shown here is derived from an EMBL/GenBank/DDBJ whole genome shotgun (WGS) entry which is preliminary data.</text>
</comment>
<accession>A0A8K0TVY1</accession>
<name>A0A8K0TVY1_9PEZI</name>